<feature type="non-terminal residue" evidence="1">
    <location>
        <position position="1"/>
    </location>
</feature>
<proteinExistence type="predicted"/>
<sequence>LCSPRCVSAESQAEWLFVKAKVALAVVIIKNRPSGMSGREHAQDLASKLQRRDESWRKKAEELQQEVLRLRQELLMTRVTPSSTEAADQSNTMDASQDLFGPETAACDLQLGSDSETPDLLLPDVQPTATSRADPQQTSNSETPDLLLEDVQPAATSHQPSGDHRSPPGGATLPHVQFLQSLCALHRVEGAHRGLDSLCGSALTEMQEAAVSAEFRSRVEASLGELTGTLLHSNQLSGD</sequence>
<dbReference type="Proteomes" id="UP000831701">
    <property type="component" value="Chromosome 13"/>
</dbReference>
<comment type="caution">
    <text evidence="1">The sequence shown here is derived from an EMBL/GenBank/DDBJ whole genome shotgun (WGS) entry which is preliminary data.</text>
</comment>
<protein>
    <submittedName>
        <fullName evidence="1">Uncharacterized protein</fullName>
    </submittedName>
</protein>
<name>A0ACB8WAJ8_9TELE</name>
<evidence type="ECO:0000313" key="1">
    <source>
        <dbReference type="EMBL" id="KAI3364629.1"/>
    </source>
</evidence>
<dbReference type="EMBL" id="CM041543">
    <property type="protein sequence ID" value="KAI3364629.1"/>
    <property type="molecule type" value="Genomic_DNA"/>
</dbReference>
<organism evidence="1 2">
    <name type="scientific">Scortum barcoo</name>
    <name type="common">barcoo grunter</name>
    <dbReference type="NCBI Taxonomy" id="214431"/>
    <lineage>
        <taxon>Eukaryota</taxon>
        <taxon>Metazoa</taxon>
        <taxon>Chordata</taxon>
        <taxon>Craniata</taxon>
        <taxon>Vertebrata</taxon>
        <taxon>Euteleostomi</taxon>
        <taxon>Actinopterygii</taxon>
        <taxon>Neopterygii</taxon>
        <taxon>Teleostei</taxon>
        <taxon>Neoteleostei</taxon>
        <taxon>Acanthomorphata</taxon>
        <taxon>Eupercaria</taxon>
        <taxon>Centrarchiformes</taxon>
        <taxon>Terapontoidei</taxon>
        <taxon>Terapontidae</taxon>
        <taxon>Scortum</taxon>
    </lineage>
</organism>
<evidence type="ECO:0000313" key="2">
    <source>
        <dbReference type="Proteomes" id="UP000831701"/>
    </source>
</evidence>
<accession>A0ACB8WAJ8</accession>
<keyword evidence="2" id="KW-1185">Reference proteome</keyword>
<gene>
    <name evidence="1" type="ORF">L3Q82_011412</name>
</gene>
<reference evidence="1" key="1">
    <citation type="submission" date="2022-04" db="EMBL/GenBank/DDBJ databases">
        <title>Jade perch genome.</title>
        <authorList>
            <person name="Chao B."/>
        </authorList>
    </citation>
    <scope>NUCLEOTIDE SEQUENCE</scope>
    <source>
        <strain evidence="1">CB-2022</strain>
    </source>
</reference>